<dbReference type="InterPro" id="IPR003092">
    <property type="entry name" value="2pore_dom_K_chnl_TASK"/>
</dbReference>
<keyword evidence="9 12" id="KW-0406">Ion transport</keyword>
<dbReference type="AlphaFoldDB" id="A0A7M7NUX9"/>
<evidence type="ECO:0000256" key="2">
    <source>
        <dbReference type="ARBA" id="ARBA00006666"/>
    </source>
</evidence>
<dbReference type="PRINTS" id="PR01333">
    <property type="entry name" value="2POREKCHANEL"/>
</dbReference>
<feature type="transmembrane region" description="Helical" evidence="14">
    <location>
        <begin position="280"/>
        <end position="297"/>
    </location>
</feature>
<keyword evidence="6" id="KW-0631">Potassium channel</keyword>
<dbReference type="Pfam" id="PF07885">
    <property type="entry name" value="Ion_trans_2"/>
    <property type="match status" value="2"/>
</dbReference>
<feature type="compositionally biased region" description="Basic and acidic residues" evidence="13">
    <location>
        <begin position="196"/>
        <end position="213"/>
    </location>
</feature>
<dbReference type="SUPFAM" id="SSF81324">
    <property type="entry name" value="Voltage-gated potassium channels"/>
    <property type="match status" value="2"/>
</dbReference>
<evidence type="ECO:0000256" key="7">
    <source>
        <dbReference type="ARBA" id="ARBA00022958"/>
    </source>
</evidence>
<keyword evidence="11 12" id="KW-0407">Ion channel</keyword>
<reference evidence="17" key="1">
    <citation type="submission" date="2015-02" db="EMBL/GenBank/DDBJ databases">
        <title>Genome sequencing for Strongylocentrotus purpuratus.</title>
        <authorList>
            <person name="Murali S."/>
            <person name="Liu Y."/>
            <person name="Vee V."/>
            <person name="English A."/>
            <person name="Wang M."/>
            <person name="Skinner E."/>
            <person name="Han Y."/>
            <person name="Muzny D.M."/>
            <person name="Worley K.C."/>
            <person name="Gibbs R.A."/>
        </authorList>
    </citation>
    <scope>NUCLEOTIDE SEQUENCE</scope>
</reference>
<keyword evidence="10 14" id="KW-0472">Membrane</keyword>
<keyword evidence="4" id="KW-0633">Potassium transport</keyword>
<evidence type="ECO:0000256" key="8">
    <source>
        <dbReference type="ARBA" id="ARBA00022989"/>
    </source>
</evidence>
<keyword evidence="8 14" id="KW-1133">Transmembrane helix</keyword>
<evidence type="ECO:0000256" key="3">
    <source>
        <dbReference type="ARBA" id="ARBA00022448"/>
    </source>
</evidence>
<name>A0A7M7NUX9_STRPU</name>
<dbReference type="Gene3D" id="1.10.287.70">
    <property type="match status" value="1"/>
</dbReference>
<evidence type="ECO:0000256" key="11">
    <source>
        <dbReference type="ARBA" id="ARBA00023303"/>
    </source>
</evidence>
<feature type="transmembrane region" description="Helical" evidence="14">
    <location>
        <begin position="12"/>
        <end position="30"/>
    </location>
</feature>
<sequence length="356" mass="40153">MLRVVLHHCMTNGGLIIFLVCYTCMGAAVFQRLEAPVEEEKAETLRLERLTHRNLFLQNVKDHNRVALTDEAEYQELTSTFLESYEQTLGVLVVETEENPLSSWNFYGSMFFATTVLTTIGYGNIAPVTVGGRVFCMVYAVFGIALLLLVLASIGTLLARGATLGYRRILKRIKKKRSKDETDVITFQRDPRAQEVMDEGWKNDDGDTHKIDIQGKNGESLGVGEKRDSSNVETEEPEAEPPEPEAQIPLTFVLVFAFLYICFLAMLLQAWEDQWDYFEAFYFSFITLTTIGFGDLVPHHQKNLLACTFFILLGMAIMSMCIALAQEMIIQKVAWLSKKIGVAFASHKQRKSGESS</sequence>
<dbReference type="InterPro" id="IPR003280">
    <property type="entry name" value="2pore_dom_K_chnl"/>
</dbReference>
<evidence type="ECO:0000256" key="4">
    <source>
        <dbReference type="ARBA" id="ARBA00022538"/>
    </source>
</evidence>
<evidence type="ECO:0000256" key="12">
    <source>
        <dbReference type="RuleBase" id="RU003857"/>
    </source>
</evidence>
<keyword evidence="5 12" id="KW-0812">Transmembrane</keyword>
<comment type="subcellular location">
    <subcellularLocation>
        <location evidence="1">Membrane</location>
        <topology evidence="1">Multi-pass membrane protein</topology>
    </subcellularLocation>
</comment>
<dbReference type="RefSeq" id="XP_030842107.1">
    <property type="nucleotide sequence ID" value="XM_030986247.1"/>
</dbReference>
<dbReference type="GeneID" id="115924241"/>
<dbReference type="PANTHER" id="PTHR11003">
    <property type="entry name" value="POTASSIUM CHANNEL, SUBFAMILY K"/>
    <property type="match status" value="1"/>
</dbReference>
<proteinExistence type="inferred from homology"/>
<evidence type="ECO:0000256" key="6">
    <source>
        <dbReference type="ARBA" id="ARBA00022826"/>
    </source>
</evidence>
<protein>
    <recommendedName>
        <fullName evidence="15">Potassium channel domain-containing protein</fullName>
    </recommendedName>
</protein>
<organism evidence="16 17">
    <name type="scientific">Strongylocentrotus purpuratus</name>
    <name type="common">Purple sea urchin</name>
    <dbReference type="NCBI Taxonomy" id="7668"/>
    <lineage>
        <taxon>Eukaryota</taxon>
        <taxon>Metazoa</taxon>
        <taxon>Echinodermata</taxon>
        <taxon>Eleutherozoa</taxon>
        <taxon>Echinozoa</taxon>
        <taxon>Echinoidea</taxon>
        <taxon>Euechinoidea</taxon>
        <taxon>Echinacea</taxon>
        <taxon>Camarodonta</taxon>
        <taxon>Echinidea</taxon>
        <taxon>Strongylocentrotidae</taxon>
        <taxon>Strongylocentrotus</taxon>
    </lineage>
</organism>
<dbReference type="PANTHER" id="PTHR11003:SF330">
    <property type="entry name" value="POTASSIUM CHANNEL DOMAIN-CONTAINING PROTEIN"/>
    <property type="match status" value="1"/>
</dbReference>
<feature type="domain" description="Potassium channel" evidence="15">
    <location>
        <begin position="250"/>
        <end position="330"/>
    </location>
</feature>
<evidence type="ECO:0000256" key="5">
    <source>
        <dbReference type="ARBA" id="ARBA00022692"/>
    </source>
</evidence>
<dbReference type="InterPro" id="IPR013099">
    <property type="entry name" value="K_chnl_dom"/>
</dbReference>
<feature type="transmembrane region" description="Helical" evidence="14">
    <location>
        <begin position="104"/>
        <end position="122"/>
    </location>
</feature>
<reference evidence="16" key="2">
    <citation type="submission" date="2021-01" db="UniProtKB">
        <authorList>
            <consortium name="EnsemblMetazoa"/>
        </authorList>
    </citation>
    <scope>IDENTIFICATION</scope>
</reference>
<dbReference type="OrthoDB" id="297496at2759"/>
<dbReference type="GO" id="GO:0071805">
    <property type="term" value="P:potassium ion transmembrane transport"/>
    <property type="evidence" value="ECO:0000318"/>
    <property type="project" value="GO_Central"/>
</dbReference>
<dbReference type="PRINTS" id="PR01095">
    <property type="entry name" value="TASKCHANNEL"/>
</dbReference>
<feature type="transmembrane region" description="Helical" evidence="14">
    <location>
        <begin position="134"/>
        <end position="158"/>
    </location>
</feature>
<evidence type="ECO:0000256" key="1">
    <source>
        <dbReference type="ARBA" id="ARBA00004141"/>
    </source>
</evidence>
<keyword evidence="17" id="KW-1185">Reference proteome</keyword>
<keyword evidence="3 12" id="KW-0813">Transport</keyword>
<dbReference type="GO" id="GO:0022841">
    <property type="term" value="F:potassium ion leak channel activity"/>
    <property type="evidence" value="ECO:0000318"/>
    <property type="project" value="GO_Central"/>
</dbReference>
<feature type="compositionally biased region" description="Acidic residues" evidence="13">
    <location>
        <begin position="233"/>
        <end position="243"/>
    </location>
</feature>
<evidence type="ECO:0000256" key="13">
    <source>
        <dbReference type="SAM" id="MobiDB-lite"/>
    </source>
</evidence>
<accession>A0A7M7NUX9</accession>
<feature type="transmembrane region" description="Helical" evidence="14">
    <location>
        <begin position="303"/>
        <end position="325"/>
    </location>
</feature>
<evidence type="ECO:0000313" key="17">
    <source>
        <dbReference type="Proteomes" id="UP000007110"/>
    </source>
</evidence>
<evidence type="ECO:0000256" key="10">
    <source>
        <dbReference type="ARBA" id="ARBA00023136"/>
    </source>
</evidence>
<evidence type="ECO:0000256" key="14">
    <source>
        <dbReference type="SAM" id="Phobius"/>
    </source>
</evidence>
<dbReference type="EnsemblMetazoa" id="XM_030986247">
    <property type="protein sequence ID" value="XP_030842107"/>
    <property type="gene ID" value="LOC115924241"/>
</dbReference>
<feature type="region of interest" description="Disordered" evidence="13">
    <location>
        <begin position="196"/>
        <end position="243"/>
    </location>
</feature>
<evidence type="ECO:0000256" key="9">
    <source>
        <dbReference type="ARBA" id="ARBA00023065"/>
    </source>
</evidence>
<dbReference type="OMA" id="YICFLAM"/>
<feature type="transmembrane region" description="Helical" evidence="14">
    <location>
        <begin position="248"/>
        <end position="268"/>
    </location>
</feature>
<evidence type="ECO:0000259" key="15">
    <source>
        <dbReference type="Pfam" id="PF07885"/>
    </source>
</evidence>
<feature type="domain" description="Potassium channel" evidence="15">
    <location>
        <begin position="89"/>
        <end position="158"/>
    </location>
</feature>
<dbReference type="GO" id="GO:0015271">
    <property type="term" value="F:outward rectifier potassium channel activity"/>
    <property type="evidence" value="ECO:0000318"/>
    <property type="project" value="GO_Central"/>
</dbReference>
<keyword evidence="7" id="KW-0630">Potassium</keyword>
<dbReference type="Proteomes" id="UP000007110">
    <property type="component" value="Unassembled WGS sequence"/>
</dbReference>
<evidence type="ECO:0000313" key="16">
    <source>
        <dbReference type="EnsemblMetazoa" id="XP_030842107"/>
    </source>
</evidence>
<dbReference type="GO" id="GO:0005886">
    <property type="term" value="C:plasma membrane"/>
    <property type="evidence" value="ECO:0000318"/>
    <property type="project" value="GO_Central"/>
</dbReference>
<dbReference type="InParanoid" id="A0A7M7NUX9"/>
<dbReference type="KEGG" id="spu:115924241"/>
<comment type="similarity">
    <text evidence="2 12">Belongs to the two pore domain potassium channel (TC 1.A.1.8) family.</text>
</comment>